<evidence type="ECO:0000313" key="2">
    <source>
        <dbReference type="Proteomes" id="UP000821845"/>
    </source>
</evidence>
<accession>A0ACB7RIW4</accession>
<name>A0ACB7RIW4_HYAAI</name>
<dbReference type="Proteomes" id="UP000821845">
    <property type="component" value="Chromosome 9"/>
</dbReference>
<evidence type="ECO:0000313" key="1">
    <source>
        <dbReference type="EMBL" id="KAH6922315.1"/>
    </source>
</evidence>
<reference evidence="1" key="1">
    <citation type="submission" date="2020-05" db="EMBL/GenBank/DDBJ databases">
        <title>Large-scale comparative analyses of tick genomes elucidate their genetic diversity and vector capacities.</title>
        <authorList>
            <person name="Jia N."/>
            <person name="Wang J."/>
            <person name="Shi W."/>
            <person name="Du L."/>
            <person name="Sun Y."/>
            <person name="Zhan W."/>
            <person name="Jiang J."/>
            <person name="Wang Q."/>
            <person name="Zhang B."/>
            <person name="Ji P."/>
            <person name="Sakyi L.B."/>
            <person name="Cui X."/>
            <person name="Yuan T."/>
            <person name="Jiang B."/>
            <person name="Yang W."/>
            <person name="Lam T.T.-Y."/>
            <person name="Chang Q."/>
            <person name="Ding S."/>
            <person name="Wang X."/>
            <person name="Zhu J."/>
            <person name="Ruan X."/>
            <person name="Zhao L."/>
            <person name="Wei J."/>
            <person name="Que T."/>
            <person name="Du C."/>
            <person name="Cheng J."/>
            <person name="Dai P."/>
            <person name="Han X."/>
            <person name="Huang E."/>
            <person name="Gao Y."/>
            <person name="Liu J."/>
            <person name="Shao H."/>
            <person name="Ye R."/>
            <person name="Li L."/>
            <person name="Wei W."/>
            <person name="Wang X."/>
            <person name="Wang C."/>
            <person name="Yang T."/>
            <person name="Huo Q."/>
            <person name="Li W."/>
            <person name="Guo W."/>
            <person name="Chen H."/>
            <person name="Zhou L."/>
            <person name="Ni X."/>
            <person name="Tian J."/>
            <person name="Zhou Y."/>
            <person name="Sheng Y."/>
            <person name="Liu T."/>
            <person name="Pan Y."/>
            <person name="Xia L."/>
            <person name="Li J."/>
            <person name="Zhao F."/>
            <person name="Cao W."/>
        </authorList>
    </citation>
    <scope>NUCLEOTIDE SEQUENCE</scope>
    <source>
        <strain evidence="1">Hyas-2018</strain>
    </source>
</reference>
<dbReference type="EMBL" id="CM023489">
    <property type="protein sequence ID" value="KAH6922315.1"/>
    <property type="molecule type" value="Genomic_DNA"/>
</dbReference>
<comment type="caution">
    <text evidence="1">The sequence shown here is derived from an EMBL/GenBank/DDBJ whole genome shotgun (WGS) entry which is preliminary data.</text>
</comment>
<proteinExistence type="predicted"/>
<protein>
    <submittedName>
        <fullName evidence="1">Uncharacterized protein</fullName>
    </submittedName>
</protein>
<gene>
    <name evidence="1" type="ORF">HPB50_012670</name>
</gene>
<organism evidence="1 2">
    <name type="scientific">Hyalomma asiaticum</name>
    <name type="common">Tick</name>
    <dbReference type="NCBI Taxonomy" id="266040"/>
    <lineage>
        <taxon>Eukaryota</taxon>
        <taxon>Metazoa</taxon>
        <taxon>Ecdysozoa</taxon>
        <taxon>Arthropoda</taxon>
        <taxon>Chelicerata</taxon>
        <taxon>Arachnida</taxon>
        <taxon>Acari</taxon>
        <taxon>Parasitiformes</taxon>
        <taxon>Ixodida</taxon>
        <taxon>Ixodoidea</taxon>
        <taxon>Ixodidae</taxon>
        <taxon>Hyalomminae</taxon>
        <taxon>Hyalomma</taxon>
    </lineage>
</organism>
<keyword evidence="2" id="KW-1185">Reference proteome</keyword>
<sequence>MRSCLVVAAALAFTALVIFPTCQAECDAKPKKGIRPKAIPNLLKNYKDGWKLTAEISDSSEKSTYYLVEYYDPVKKQGFLRFKKDGGDDINLYYKSRTRELFVYQNSKWDMGYGTWKSLPLRITSGSQTVDVMMLQPYFFDDDDVLKIPMGKGCKRLAPDIPSPPNFSNLDLEFHVEMAFTNPTVLGSVHYLSHLEVLHSVKDNLLSVTGEDWYSVTPEQLNSSVPLVSMQRIYDYANGHVYSYVDSGGMFGCKVEARDNVAPAIEFPDRNEVNLLDTILPTYKILSNASYLGIEDEYMDTAVNRRNLPVQVAMHAYQGNKIDFTENMAYITVLILAHPAISADYDEIPKMKVVEPEWTEGVITRDNCLKVCSSKHYANCSAVSYCGSVCMTTTKTNVNSSDVLLNSDDCSTYVKTERSKKRNVVLTRDAISDLEDALKKSEFKIIVMHLSTRIALASLVAETIEYSTGGLRDMIGESNPDLRHLHQQNNFQPPEGFEQYLVVTALKTDMPYGKYAGSFELADCADICRDREDCFAFSTCLVSKQCVISTEARKPAFEETEYQGDCTMYTKSYESKFEELPGICYSFAATKYVAASVASECAVACLNEKEFACKAFDFCLAPKQNGGLACRLQDRHILQVNGTTEIDRSGAEKCSHYTREHHFEDTVPFLGLFLSNSSVLLVTCGAFDHCSGKQEQGKGDCLLFDGDKEPYGTVMSPICSSYTYTGKYIDQVARAPQALHSNAKATGLSFIMIFMGVGIALAAIFAYGFYKTRRAGRQQD</sequence>